<proteinExistence type="predicted"/>
<dbReference type="EMBL" id="JAUSQZ010000001">
    <property type="protein sequence ID" value="MDP9825249.1"/>
    <property type="molecule type" value="Genomic_DNA"/>
</dbReference>
<keyword evidence="2" id="KW-1185">Reference proteome</keyword>
<dbReference type="Proteomes" id="UP001235712">
    <property type="component" value="Unassembled WGS sequence"/>
</dbReference>
<gene>
    <name evidence="1" type="ORF">J2S57_000998</name>
</gene>
<reference evidence="1 2" key="1">
    <citation type="submission" date="2023-07" db="EMBL/GenBank/DDBJ databases">
        <title>Sequencing the genomes of 1000 actinobacteria strains.</title>
        <authorList>
            <person name="Klenk H.-P."/>
        </authorList>
    </citation>
    <scope>NUCLEOTIDE SEQUENCE [LARGE SCALE GENOMIC DNA]</scope>
    <source>
        <strain evidence="1 2">DSM 44388</strain>
    </source>
</reference>
<dbReference type="RefSeq" id="WP_307238842.1">
    <property type="nucleotide sequence ID" value="NZ_JAUSQZ010000001.1"/>
</dbReference>
<sequence>MAFATLAPWFVRWLWGVLRTADLSVDAHLSWRSGSGSATAA</sequence>
<organism evidence="1 2">
    <name type="scientific">Kineosporia succinea</name>
    <dbReference type="NCBI Taxonomy" id="84632"/>
    <lineage>
        <taxon>Bacteria</taxon>
        <taxon>Bacillati</taxon>
        <taxon>Actinomycetota</taxon>
        <taxon>Actinomycetes</taxon>
        <taxon>Kineosporiales</taxon>
        <taxon>Kineosporiaceae</taxon>
        <taxon>Kineosporia</taxon>
    </lineage>
</organism>
<evidence type="ECO:0000313" key="2">
    <source>
        <dbReference type="Proteomes" id="UP001235712"/>
    </source>
</evidence>
<evidence type="ECO:0000313" key="1">
    <source>
        <dbReference type="EMBL" id="MDP9825249.1"/>
    </source>
</evidence>
<comment type="caution">
    <text evidence="1">The sequence shown here is derived from an EMBL/GenBank/DDBJ whole genome shotgun (WGS) entry which is preliminary data.</text>
</comment>
<name>A0ABT9NXV2_9ACTN</name>
<protein>
    <submittedName>
        <fullName evidence="1">Uncharacterized protein</fullName>
    </submittedName>
</protein>
<accession>A0ABT9NXV2</accession>